<dbReference type="PANTHER" id="PTHR47691:SF3">
    <property type="entry name" value="HTH-TYPE TRANSCRIPTIONAL REGULATOR RV0890C-RELATED"/>
    <property type="match status" value="1"/>
</dbReference>
<keyword evidence="3" id="KW-1185">Reference proteome</keyword>
<dbReference type="EMBL" id="JBHTIS010000339">
    <property type="protein sequence ID" value="MFD1045561.1"/>
    <property type="molecule type" value="Genomic_DNA"/>
</dbReference>
<dbReference type="Gene3D" id="1.25.40.10">
    <property type="entry name" value="Tetratricopeptide repeat domain"/>
    <property type="match status" value="2"/>
</dbReference>
<dbReference type="SMART" id="SM00028">
    <property type="entry name" value="TPR"/>
    <property type="match status" value="4"/>
</dbReference>
<dbReference type="SUPFAM" id="SSF48452">
    <property type="entry name" value="TPR-like"/>
    <property type="match status" value="2"/>
</dbReference>
<dbReference type="Proteomes" id="UP001597045">
    <property type="component" value="Unassembled WGS sequence"/>
</dbReference>
<evidence type="ECO:0000313" key="3">
    <source>
        <dbReference type="Proteomes" id="UP001597045"/>
    </source>
</evidence>
<dbReference type="InterPro" id="IPR011990">
    <property type="entry name" value="TPR-like_helical_dom_sf"/>
</dbReference>
<comment type="caution">
    <text evidence="2">The sequence shown here is derived from an EMBL/GenBank/DDBJ whole genome shotgun (WGS) entry which is preliminary data.</text>
</comment>
<dbReference type="Pfam" id="PF13424">
    <property type="entry name" value="TPR_12"/>
    <property type="match status" value="1"/>
</dbReference>
<dbReference type="Gene3D" id="1.10.10.10">
    <property type="entry name" value="Winged helix-like DNA-binding domain superfamily/Winged helix DNA-binding domain"/>
    <property type="match status" value="1"/>
</dbReference>
<accession>A0ABW3M4L3</accession>
<evidence type="ECO:0000256" key="1">
    <source>
        <dbReference type="SAM" id="MobiDB-lite"/>
    </source>
</evidence>
<sequence>AEHVASRPRVPLTDFVDELRDNWTLLGLGDTGYGQDGSARAVFFGSYQALDADEQRVFRLLGLHPGTDISLDAASALVGWERRATQRSLDILVDAHLIDQPESRTRYRFHDLLRKYAQERAADPSCAEESAAATERLLSFYLHTTNNADLLVFPGRDEVPMLPLPDHVRPLRFTDANSALEFIRRERVNIAAVVRLSGSGFPEYATRLPSSVGEIFVRLHFYEDVLVGLRLAVESARRTHDVDREGASLGNIGYIYLTMHDLVMAERFLLMAQPKLEESGDTHGAAVNLHRIGRLYVEQGRLKDGIDLQLDALARQRRTGRSGSIAISLSYLAEAFYRAHNFSAALAYGEEALREARAIGDGRTVVFSVVERALVLYGQGDLAGATTTCEQALRLGEEYREPSQLGRVYRLLSSICHVQGNLREAERLARIGLDRARAARDALSEGELWDLLGEVLYKQARTEEGLDAWSRALVLFEDVNDPRVTAVRARLADSTAFPASVPTERTEPLTSPPSMRTLPPKV</sequence>
<feature type="region of interest" description="Disordered" evidence="1">
    <location>
        <begin position="498"/>
        <end position="522"/>
    </location>
</feature>
<gene>
    <name evidence="2" type="ORF">ACFQ1S_08215</name>
</gene>
<dbReference type="InterPro" id="IPR036388">
    <property type="entry name" value="WH-like_DNA-bd_sf"/>
</dbReference>
<name>A0ABW3M4L3_9PSEU</name>
<dbReference type="PANTHER" id="PTHR47691">
    <property type="entry name" value="REGULATOR-RELATED"/>
    <property type="match status" value="1"/>
</dbReference>
<feature type="non-terminal residue" evidence="2">
    <location>
        <position position="1"/>
    </location>
</feature>
<organism evidence="2 3">
    <name type="scientific">Kibdelosporangium lantanae</name>
    <dbReference type="NCBI Taxonomy" id="1497396"/>
    <lineage>
        <taxon>Bacteria</taxon>
        <taxon>Bacillati</taxon>
        <taxon>Actinomycetota</taxon>
        <taxon>Actinomycetes</taxon>
        <taxon>Pseudonocardiales</taxon>
        <taxon>Pseudonocardiaceae</taxon>
        <taxon>Kibdelosporangium</taxon>
    </lineage>
</organism>
<reference evidence="3" key="1">
    <citation type="journal article" date="2019" name="Int. J. Syst. Evol. Microbiol.">
        <title>The Global Catalogue of Microorganisms (GCM) 10K type strain sequencing project: providing services to taxonomists for standard genome sequencing and annotation.</title>
        <authorList>
            <consortium name="The Broad Institute Genomics Platform"/>
            <consortium name="The Broad Institute Genome Sequencing Center for Infectious Disease"/>
            <person name="Wu L."/>
            <person name="Ma J."/>
        </authorList>
    </citation>
    <scope>NUCLEOTIDE SEQUENCE [LARGE SCALE GENOMIC DNA]</scope>
    <source>
        <strain evidence="3">JCM 31486</strain>
    </source>
</reference>
<protein>
    <submittedName>
        <fullName evidence="2">Tetratricopeptide repeat protein</fullName>
    </submittedName>
</protein>
<dbReference type="InterPro" id="IPR019734">
    <property type="entry name" value="TPR_rpt"/>
</dbReference>
<proteinExistence type="predicted"/>
<evidence type="ECO:0000313" key="2">
    <source>
        <dbReference type="EMBL" id="MFD1045561.1"/>
    </source>
</evidence>